<dbReference type="InParanoid" id="L5K122"/>
<evidence type="ECO:0000313" key="1">
    <source>
        <dbReference type="EMBL" id="ELK04436.1"/>
    </source>
</evidence>
<name>L5K122_PTEAL</name>
<evidence type="ECO:0000313" key="2">
    <source>
        <dbReference type="Proteomes" id="UP000010552"/>
    </source>
</evidence>
<keyword evidence="2" id="KW-1185">Reference proteome</keyword>
<proteinExistence type="predicted"/>
<dbReference type="Proteomes" id="UP000010552">
    <property type="component" value="Unassembled WGS sequence"/>
</dbReference>
<dbReference type="AlphaFoldDB" id="L5K122"/>
<organism evidence="1 2">
    <name type="scientific">Pteropus alecto</name>
    <name type="common">Black flying fox</name>
    <dbReference type="NCBI Taxonomy" id="9402"/>
    <lineage>
        <taxon>Eukaryota</taxon>
        <taxon>Metazoa</taxon>
        <taxon>Chordata</taxon>
        <taxon>Craniata</taxon>
        <taxon>Vertebrata</taxon>
        <taxon>Euteleostomi</taxon>
        <taxon>Mammalia</taxon>
        <taxon>Eutheria</taxon>
        <taxon>Laurasiatheria</taxon>
        <taxon>Chiroptera</taxon>
        <taxon>Yinpterochiroptera</taxon>
        <taxon>Pteropodoidea</taxon>
        <taxon>Pteropodidae</taxon>
        <taxon>Pteropodinae</taxon>
        <taxon>Pteropus</taxon>
    </lineage>
</organism>
<accession>L5K122</accession>
<gene>
    <name evidence="1" type="ORF">PAL_GLEAN10024792</name>
</gene>
<dbReference type="EMBL" id="KB031072">
    <property type="protein sequence ID" value="ELK04436.1"/>
    <property type="molecule type" value="Genomic_DNA"/>
</dbReference>
<reference evidence="2" key="1">
    <citation type="journal article" date="2013" name="Science">
        <title>Comparative analysis of bat genomes provides insight into the evolution of flight and immunity.</title>
        <authorList>
            <person name="Zhang G."/>
            <person name="Cowled C."/>
            <person name="Shi Z."/>
            <person name="Huang Z."/>
            <person name="Bishop-Lilly K.A."/>
            <person name="Fang X."/>
            <person name="Wynne J.W."/>
            <person name="Xiong Z."/>
            <person name="Baker M.L."/>
            <person name="Zhao W."/>
            <person name="Tachedjian M."/>
            <person name="Zhu Y."/>
            <person name="Zhou P."/>
            <person name="Jiang X."/>
            <person name="Ng J."/>
            <person name="Yang L."/>
            <person name="Wu L."/>
            <person name="Xiao J."/>
            <person name="Feng Y."/>
            <person name="Chen Y."/>
            <person name="Sun X."/>
            <person name="Zhang Y."/>
            <person name="Marsh G.A."/>
            <person name="Crameri G."/>
            <person name="Broder C.C."/>
            <person name="Frey K.G."/>
            <person name="Wang L.F."/>
            <person name="Wang J."/>
        </authorList>
    </citation>
    <scope>NUCLEOTIDE SEQUENCE [LARGE SCALE GENOMIC DNA]</scope>
</reference>
<sequence>MSKRVLLTAVALAPGVENGECRMRQTRVCGRTGTEVVAIPPVQCYSVTVLPPTALSGRRE</sequence>
<protein>
    <submittedName>
        <fullName evidence="1">Uncharacterized protein</fullName>
    </submittedName>
</protein>